<name>A0A5J4KH07_9CHLR</name>
<gene>
    <name evidence="5" type="ORF">KDW_11450</name>
</gene>
<keyword evidence="3" id="KW-1133">Transmembrane helix</keyword>
<sequence>MQSNPNFPEQNDPNFPNQYNQAGQPQQPYPYNQPGQAPQPNQPPYNPQQPYPQGPAGPQQPYGQPFYPQMTPPPKKKSKVGLIVGIIVGVVLLCIVVGIIGAAMTASKTATTPTTITSSDKTNATPAPTDKPATDASGHNKVGTEVKVNDKWTAKVIDVKSSTGNDIIKPKSGNVYLIVHVSVKNTSAETQNVSSLLSFKLQDKDGQTYNETIYPDAGATPDGKVAPNSPLAGFIAYEVPAAQHNYTLQFTPDIVGNDQATWDLAI</sequence>
<feature type="region of interest" description="Disordered" evidence="2">
    <location>
        <begin position="1"/>
        <end position="75"/>
    </location>
</feature>
<comment type="caution">
    <text evidence="5">The sequence shown here is derived from an EMBL/GenBank/DDBJ whole genome shotgun (WGS) entry which is preliminary data.</text>
</comment>
<evidence type="ECO:0000256" key="3">
    <source>
        <dbReference type="SAM" id="Phobius"/>
    </source>
</evidence>
<dbReference type="InterPro" id="IPR029050">
    <property type="entry name" value="Immunoprotect_excell_Ig-like"/>
</dbReference>
<protein>
    <recommendedName>
        <fullName evidence="4">DUF4352 domain-containing protein</fullName>
    </recommendedName>
</protein>
<keyword evidence="3" id="KW-0472">Membrane</keyword>
<dbReference type="InterPro" id="IPR029051">
    <property type="entry name" value="DUF4352"/>
</dbReference>
<dbReference type="SUPFAM" id="SSF81995">
    <property type="entry name" value="beta-sandwich domain of Sec23/24"/>
    <property type="match status" value="1"/>
</dbReference>
<feature type="compositionally biased region" description="Low complexity" evidence="2">
    <location>
        <begin position="56"/>
        <end position="69"/>
    </location>
</feature>
<organism evidence="5 6">
    <name type="scientific">Dictyobacter vulcani</name>
    <dbReference type="NCBI Taxonomy" id="2607529"/>
    <lineage>
        <taxon>Bacteria</taxon>
        <taxon>Bacillati</taxon>
        <taxon>Chloroflexota</taxon>
        <taxon>Ktedonobacteria</taxon>
        <taxon>Ktedonobacterales</taxon>
        <taxon>Dictyobacteraceae</taxon>
        <taxon>Dictyobacter</taxon>
    </lineage>
</organism>
<feature type="transmembrane region" description="Helical" evidence="3">
    <location>
        <begin position="80"/>
        <end position="104"/>
    </location>
</feature>
<keyword evidence="6" id="KW-1185">Reference proteome</keyword>
<dbReference type="AlphaFoldDB" id="A0A5J4KH07"/>
<evidence type="ECO:0000256" key="1">
    <source>
        <dbReference type="ARBA" id="ARBA00022729"/>
    </source>
</evidence>
<evidence type="ECO:0000313" key="5">
    <source>
        <dbReference type="EMBL" id="GER86983.1"/>
    </source>
</evidence>
<keyword evidence="1" id="KW-0732">Signal</keyword>
<dbReference type="RefSeq" id="WP_151755029.1">
    <property type="nucleotide sequence ID" value="NZ_BKZW01000001.1"/>
</dbReference>
<feature type="compositionally biased region" description="Low complexity" evidence="2">
    <location>
        <begin position="16"/>
        <end position="39"/>
    </location>
</feature>
<dbReference type="EMBL" id="BKZW01000001">
    <property type="protein sequence ID" value="GER86983.1"/>
    <property type="molecule type" value="Genomic_DNA"/>
</dbReference>
<accession>A0A5J4KH07</accession>
<evidence type="ECO:0000256" key="2">
    <source>
        <dbReference type="SAM" id="MobiDB-lite"/>
    </source>
</evidence>
<feature type="domain" description="DUF4352" evidence="4">
    <location>
        <begin position="141"/>
        <end position="258"/>
    </location>
</feature>
<feature type="region of interest" description="Disordered" evidence="2">
    <location>
        <begin position="108"/>
        <end position="143"/>
    </location>
</feature>
<evidence type="ECO:0000313" key="6">
    <source>
        <dbReference type="Proteomes" id="UP000326912"/>
    </source>
</evidence>
<dbReference type="Gene3D" id="2.60.40.1240">
    <property type="match status" value="1"/>
</dbReference>
<feature type="compositionally biased region" description="Polar residues" evidence="2">
    <location>
        <begin position="1"/>
        <end position="15"/>
    </location>
</feature>
<dbReference type="Pfam" id="PF11611">
    <property type="entry name" value="DUF4352"/>
    <property type="match status" value="1"/>
</dbReference>
<keyword evidence="3" id="KW-0812">Transmembrane</keyword>
<reference evidence="5 6" key="1">
    <citation type="submission" date="2019-10" db="EMBL/GenBank/DDBJ databases">
        <title>Dictyobacter vulcani sp. nov., within the class Ktedonobacteria, isolated from soil of volcanic Mt. Zao.</title>
        <authorList>
            <person name="Zheng Y."/>
            <person name="Wang C.M."/>
            <person name="Sakai Y."/>
            <person name="Abe K."/>
            <person name="Yokota A."/>
            <person name="Yabe S."/>
        </authorList>
    </citation>
    <scope>NUCLEOTIDE SEQUENCE [LARGE SCALE GENOMIC DNA]</scope>
    <source>
        <strain evidence="5 6">W12</strain>
    </source>
</reference>
<feature type="compositionally biased region" description="Low complexity" evidence="2">
    <location>
        <begin position="108"/>
        <end position="122"/>
    </location>
</feature>
<proteinExistence type="predicted"/>
<evidence type="ECO:0000259" key="4">
    <source>
        <dbReference type="Pfam" id="PF11611"/>
    </source>
</evidence>
<dbReference type="Proteomes" id="UP000326912">
    <property type="component" value="Unassembled WGS sequence"/>
</dbReference>
<feature type="compositionally biased region" description="Pro residues" evidence="2">
    <location>
        <begin position="40"/>
        <end position="55"/>
    </location>
</feature>